<proteinExistence type="predicted"/>
<evidence type="ECO:0000313" key="1">
    <source>
        <dbReference type="EMBL" id="ETS15682.1"/>
    </source>
</evidence>
<dbReference type="EMBL" id="AZZX01000009">
    <property type="protein sequence ID" value="ETS15682.1"/>
    <property type="molecule type" value="Genomic_DNA"/>
</dbReference>
<sequence>MKSEWIGGNIPFVKRSIYKKGVLLAEVFHQYSAAISKRLPFTDGKSLRMGVSTENLTRFFVESIHFILKARSQG</sequence>
<gene>
    <name evidence="1" type="ORF">Q649_00623</name>
</gene>
<dbReference type="PATRIC" id="fig|1402976.3.peg.779"/>
<organism evidence="1 2">
    <name type="scientific">Bartonella quintana JK 73</name>
    <dbReference type="NCBI Taxonomy" id="1402976"/>
    <lineage>
        <taxon>Bacteria</taxon>
        <taxon>Pseudomonadati</taxon>
        <taxon>Pseudomonadota</taxon>
        <taxon>Alphaproteobacteria</taxon>
        <taxon>Hyphomicrobiales</taxon>
        <taxon>Bartonellaceae</taxon>
        <taxon>Bartonella</taxon>
    </lineage>
</organism>
<name>W3TWL9_BARQI</name>
<dbReference type="RefSeq" id="WP_034449473.1">
    <property type="nucleotide sequence ID" value="NZ_KI911825.1"/>
</dbReference>
<dbReference type="HOGENOM" id="CLU_2680221_0_0_5"/>
<protein>
    <submittedName>
        <fullName evidence="1">Uncharacterized protein</fullName>
    </submittedName>
</protein>
<comment type="caution">
    <text evidence="1">The sequence shown here is derived from an EMBL/GenBank/DDBJ whole genome shotgun (WGS) entry which is preliminary data.</text>
</comment>
<reference evidence="1 2" key="1">
    <citation type="submission" date="2013-12" db="EMBL/GenBank/DDBJ databases">
        <title>The Genome Sequence of Bartonella quintana JK 73.</title>
        <authorList>
            <consortium name="The Broad Institute Genomics Platform"/>
            <consortium name="The Broad Institute Genome Sequencing Center for Infectious Disease"/>
            <person name="Feldgarden M."/>
            <person name="Kirby J."/>
            <person name="Birtles R."/>
            <person name="Dasch G."/>
            <person name="Hendrix L."/>
            <person name="Koehler J."/>
            <person name="Kosoy M."/>
            <person name="Young S."/>
            <person name="Zeng Q."/>
            <person name="Gargeya S."/>
            <person name="Fitzgerald M."/>
            <person name="Abouelleil A."/>
            <person name="Alvarado L."/>
            <person name="Chapman S.B."/>
            <person name="Gainer-Dewar J."/>
            <person name="Goldberg J."/>
            <person name="Griggs A."/>
            <person name="Gujja S."/>
            <person name="Hansen M."/>
            <person name="Howarth C."/>
            <person name="Imamovic A."/>
            <person name="Ireland A."/>
            <person name="Larimer J."/>
            <person name="McCowan C."/>
            <person name="Murphy C."/>
            <person name="Pearson M."/>
            <person name="Poon T.W."/>
            <person name="Priest M."/>
            <person name="Roberts A."/>
            <person name="Saif S."/>
            <person name="Shea T."/>
            <person name="Sykes S."/>
            <person name="Wortman J."/>
            <person name="Nusbaum C."/>
            <person name="Birren B."/>
        </authorList>
    </citation>
    <scope>NUCLEOTIDE SEQUENCE [LARGE SCALE GENOMIC DNA]</scope>
    <source>
        <strain evidence="1 2">JK 73</strain>
    </source>
</reference>
<dbReference type="AlphaFoldDB" id="W3TWL9"/>
<dbReference type="Proteomes" id="UP000018945">
    <property type="component" value="Unassembled WGS sequence"/>
</dbReference>
<evidence type="ECO:0000313" key="2">
    <source>
        <dbReference type="Proteomes" id="UP000018945"/>
    </source>
</evidence>
<accession>W3TWL9</accession>